<dbReference type="AlphaFoldDB" id="A0A9P6GPL9"/>
<name>A0A9P6GPL9_9PLEO</name>
<dbReference type="GO" id="GO:0010181">
    <property type="term" value="F:FMN binding"/>
    <property type="evidence" value="ECO:0007669"/>
    <property type="project" value="InterPro"/>
</dbReference>
<feature type="binding site" evidence="5">
    <location>
        <position position="201"/>
    </location>
    <ligand>
        <name>glyoxylate</name>
        <dbReference type="ChEBI" id="CHEBI:36655"/>
    </ligand>
</feature>
<dbReference type="InterPro" id="IPR037396">
    <property type="entry name" value="FMN_HAD"/>
</dbReference>
<feature type="binding site" evidence="5">
    <location>
        <position position="58"/>
    </location>
    <ligand>
        <name>glyoxylate</name>
        <dbReference type="ChEBI" id="CHEBI:36655"/>
    </ligand>
</feature>
<feature type="binding site" evidence="5">
    <location>
        <position position="307"/>
    </location>
    <ligand>
        <name>FMN</name>
        <dbReference type="ChEBI" id="CHEBI:58210"/>
    </ligand>
</feature>
<feature type="binding site" evidence="5">
    <location>
        <position position="162"/>
    </location>
    <ligand>
        <name>FMN</name>
        <dbReference type="ChEBI" id="CHEBI:58210"/>
    </ligand>
</feature>
<evidence type="ECO:0000313" key="7">
    <source>
        <dbReference type="EMBL" id="KAF9738215.1"/>
    </source>
</evidence>
<evidence type="ECO:0000256" key="1">
    <source>
        <dbReference type="ARBA" id="ARBA00001917"/>
    </source>
</evidence>
<dbReference type="Proteomes" id="UP000756921">
    <property type="component" value="Unassembled WGS sequence"/>
</dbReference>
<dbReference type="PANTHER" id="PTHR10578:SF86">
    <property type="entry name" value="DEPENDENT DEHYDROGENASE, PUTATIVE (AFU_ORTHOLOGUE AFUA_6G02720)-RELATED"/>
    <property type="match status" value="1"/>
</dbReference>
<dbReference type="PANTHER" id="PTHR10578">
    <property type="entry name" value="S -2-HYDROXY-ACID OXIDASE-RELATED"/>
    <property type="match status" value="1"/>
</dbReference>
<comment type="similarity">
    <text evidence="3">Belongs to the FMN-dependent alpha-hydroxy acid dehydrogenase family.</text>
</comment>
<dbReference type="OrthoDB" id="25826at2759"/>
<protein>
    <submittedName>
        <fullName evidence="7">FMN-dependent dehydrogenase</fullName>
    </submittedName>
</protein>
<dbReference type="InterPro" id="IPR013785">
    <property type="entry name" value="Aldolase_TIM"/>
</dbReference>
<feature type="binding site" evidence="5">
    <location>
        <position position="334"/>
    </location>
    <ligand>
        <name>glyoxylate</name>
        <dbReference type="ChEBI" id="CHEBI:36655"/>
    </ligand>
</feature>
<dbReference type="EMBL" id="WJXW01000003">
    <property type="protein sequence ID" value="KAF9738215.1"/>
    <property type="molecule type" value="Genomic_DNA"/>
</dbReference>
<feature type="active site" description="Proton acceptor" evidence="4">
    <location>
        <position position="331"/>
    </location>
</feature>
<evidence type="ECO:0000259" key="6">
    <source>
        <dbReference type="PROSITE" id="PS51349"/>
    </source>
</evidence>
<dbReference type="InterPro" id="IPR008259">
    <property type="entry name" value="FMN_hydac_DH_AS"/>
</dbReference>
<sequence length="443" mass="48635">MDEPSEPKPATQYEPDPTAFVQFQREIYASLRKPAFSTKPAQWEAQARKILPEPNFMYIYGSASSESTYASNVSAFERYRLRPWMLVQATRRDLSVELFGQHYKSPIFAAPVGVQEIAHRDAEEATARACSSVSVPMILSTAATRSIEQVARANGDGDRWFQLYWPVPRAEEFTASLLSRAKANGFKVLVVTLDTFLLGWRPRDLDESYLPFAWGQGCQNAFTDPAFQRIYERLQAADTRSAADKIGEIWSILKRPGSLTGAAKVFVNAAVMKKAQLFVNLTASGDYRDWNDLSSLRKHWDGPIVLKGIQTLEDAHKAIKYGMDGIIVSNHGGRQLDGAIASLDALAEIGGDEKVKSSGLTILFDSGIRTGSDILKAIALGAKAVLIGRPYIYGLAMGGEAGVKHVLSSLLADTDNSLANLGKTSLSQLSRNDLRVPQFPAKL</sequence>
<evidence type="ECO:0000256" key="2">
    <source>
        <dbReference type="ARBA" id="ARBA00023002"/>
    </source>
</evidence>
<keyword evidence="5" id="KW-0285">Flavoprotein</keyword>
<feature type="binding site" evidence="5">
    <location>
        <position position="164"/>
    </location>
    <ligand>
        <name>glyoxylate</name>
        <dbReference type="ChEBI" id="CHEBI:36655"/>
    </ligand>
</feature>
<accession>A0A9P6GPL9</accession>
<keyword evidence="2" id="KW-0560">Oxidoreductase</keyword>
<gene>
    <name evidence="7" type="ORF">PMIN01_03498</name>
</gene>
<feature type="binding site" evidence="5">
    <location>
        <begin position="111"/>
        <end position="113"/>
    </location>
    <ligand>
        <name>FMN</name>
        <dbReference type="ChEBI" id="CHEBI:58210"/>
    </ligand>
</feature>
<dbReference type="GO" id="GO:0016491">
    <property type="term" value="F:oxidoreductase activity"/>
    <property type="evidence" value="ECO:0007669"/>
    <property type="project" value="UniProtKB-KW"/>
</dbReference>
<feature type="binding site" evidence="5">
    <location>
        <position position="192"/>
    </location>
    <ligand>
        <name>FMN</name>
        <dbReference type="ChEBI" id="CHEBI:58210"/>
    </ligand>
</feature>
<evidence type="ECO:0000313" key="8">
    <source>
        <dbReference type="Proteomes" id="UP000756921"/>
    </source>
</evidence>
<proteinExistence type="inferred from homology"/>
<organism evidence="7 8">
    <name type="scientific">Paraphaeosphaeria minitans</name>
    <dbReference type="NCBI Taxonomy" id="565426"/>
    <lineage>
        <taxon>Eukaryota</taxon>
        <taxon>Fungi</taxon>
        <taxon>Dikarya</taxon>
        <taxon>Ascomycota</taxon>
        <taxon>Pezizomycotina</taxon>
        <taxon>Dothideomycetes</taxon>
        <taxon>Pleosporomycetidae</taxon>
        <taxon>Pleosporales</taxon>
        <taxon>Massarineae</taxon>
        <taxon>Didymosphaeriaceae</taxon>
        <taxon>Paraphaeosphaeria</taxon>
    </lineage>
</organism>
<feature type="binding site" evidence="5">
    <location>
        <begin position="388"/>
        <end position="389"/>
    </location>
    <ligand>
        <name>FMN</name>
        <dbReference type="ChEBI" id="CHEBI:58210"/>
    </ligand>
</feature>
<evidence type="ECO:0000256" key="5">
    <source>
        <dbReference type="PIRSR" id="PIRSR000138-2"/>
    </source>
</evidence>
<keyword evidence="8" id="KW-1185">Reference proteome</keyword>
<evidence type="ECO:0000256" key="4">
    <source>
        <dbReference type="PIRSR" id="PIRSR000138-1"/>
    </source>
</evidence>
<feature type="domain" description="FMN hydroxy acid dehydrogenase" evidence="6">
    <location>
        <begin position="32"/>
        <end position="439"/>
    </location>
</feature>
<dbReference type="Pfam" id="PF01070">
    <property type="entry name" value="FMN_dh"/>
    <property type="match status" value="1"/>
</dbReference>
<feature type="binding site" evidence="5">
    <location>
        <begin position="365"/>
        <end position="369"/>
    </location>
    <ligand>
        <name>FMN</name>
        <dbReference type="ChEBI" id="CHEBI:58210"/>
    </ligand>
</feature>
<dbReference type="PROSITE" id="PS51349">
    <property type="entry name" value="FMN_HYDROXY_ACID_DH_2"/>
    <property type="match status" value="1"/>
</dbReference>
<dbReference type="PROSITE" id="PS00557">
    <property type="entry name" value="FMN_HYDROXY_ACID_DH_1"/>
    <property type="match status" value="1"/>
</dbReference>
<dbReference type="InterPro" id="IPR000262">
    <property type="entry name" value="FMN-dep_DH"/>
</dbReference>
<feature type="binding site" evidence="5">
    <location>
        <position position="140"/>
    </location>
    <ligand>
        <name>FMN</name>
        <dbReference type="ChEBI" id="CHEBI:58210"/>
    </ligand>
</feature>
<dbReference type="InterPro" id="IPR012133">
    <property type="entry name" value="Alpha-hydoxy_acid_DH_FMN"/>
</dbReference>
<dbReference type="PIRSF" id="PIRSF000138">
    <property type="entry name" value="Al-hdrx_acd_dh"/>
    <property type="match status" value="1"/>
</dbReference>
<feature type="binding site" evidence="5">
    <location>
        <position position="329"/>
    </location>
    <ligand>
        <name>FMN</name>
        <dbReference type="ChEBI" id="CHEBI:58210"/>
    </ligand>
</feature>
<dbReference type="Gene3D" id="3.20.20.70">
    <property type="entry name" value="Aldolase class I"/>
    <property type="match status" value="1"/>
</dbReference>
<keyword evidence="5" id="KW-0288">FMN</keyword>
<comment type="cofactor">
    <cofactor evidence="1">
        <name>FMN</name>
        <dbReference type="ChEBI" id="CHEBI:58210"/>
    </cofactor>
</comment>
<feature type="binding site" evidence="5">
    <location>
        <position position="331"/>
    </location>
    <ligand>
        <name>glyoxylate</name>
        <dbReference type="ChEBI" id="CHEBI:36655"/>
    </ligand>
</feature>
<dbReference type="SUPFAM" id="SSF51395">
    <property type="entry name" value="FMN-linked oxidoreductases"/>
    <property type="match status" value="1"/>
</dbReference>
<evidence type="ECO:0000256" key="3">
    <source>
        <dbReference type="ARBA" id="ARBA00024042"/>
    </source>
</evidence>
<reference evidence="7" key="1">
    <citation type="journal article" date="2020" name="Mol. Plant Microbe Interact.">
        <title>Genome Sequence of the Biocontrol Agent Coniothyrium minitans strain Conio (IMI 134523).</title>
        <authorList>
            <person name="Patel D."/>
            <person name="Shittu T.A."/>
            <person name="Baroncelli R."/>
            <person name="Muthumeenakshi S."/>
            <person name="Osborne T.H."/>
            <person name="Janganan T.K."/>
            <person name="Sreenivasaprasad S."/>
        </authorList>
    </citation>
    <scope>NUCLEOTIDE SEQUENCE</scope>
    <source>
        <strain evidence="7">Conio</strain>
    </source>
</reference>
<comment type="caution">
    <text evidence="7">The sequence shown here is derived from an EMBL/GenBank/DDBJ whole genome shotgun (WGS) entry which is preliminary data.</text>
</comment>